<comment type="caution">
    <text evidence="2">The sequence shown here is derived from an EMBL/GenBank/DDBJ whole genome shotgun (WGS) entry which is preliminary data.</text>
</comment>
<dbReference type="EMBL" id="MGAG01000025">
    <property type="protein sequence ID" value="OGK40472.1"/>
    <property type="molecule type" value="Genomic_DNA"/>
</dbReference>
<evidence type="ECO:0000313" key="2">
    <source>
        <dbReference type="EMBL" id="OGK40472.1"/>
    </source>
</evidence>
<keyword evidence="1" id="KW-0472">Membrane</keyword>
<accession>A0A1F7IAV3</accession>
<evidence type="ECO:0000256" key="1">
    <source>
        <dbReference type="SAM" id="Phobius"/>
    </source>
</evidence>
<organism evidence="2 3">
    <name type="scientific">Candidatus Roizmanbacteria bacterium RIFCSPLOWO2_01_FULL_37_12</name>
    <dbReference type="NCBI Taxonomy" id="1802056"/>
    <lineage>
        <taxon>Bacteria</taxon>
        <taxon>Candidatus Roizmaniibacteriota</taxon>
    </lineage>
</organism>
<dbReference type="Proteomes" id="UP000177698">
    <property type="component" value="Unassembled WGS sequence"/>
</dbReference>
<feature type="transmembrane region" description="Helical" evidence="1">
    <location>
        <begin position="37"/>
        <end position="54"/>
    </location>
</feature>
<gene>
    <name evidence="2" type="ORF">A2954_06320</name>
</gene>
<name>A0A1F7IAV3_9BACT</name>
<dbReference type="AlphaFoldDB" id="A0A1F7IAV3"/>
<keyword evidence="1" id="KW-1133">Transmembrane helix</keyword>
<protein>
    <submittedName>
        <fullName evidence="2">Uncharacterized protein</fullName>
    </submittedName>
</protein>
<evidence type="ECO:0000313" key="3">
    <source>
        <dbReference type="Proteomes" id="UP000177698"/>
    </source>
</evidence>
<reference evidence="2 3" key="1">
    <citation type="journal article" date="2016" name="Nat. Commun.">
        <title>Thousands of microbial genomes shed light on interconnected biogeochemical processes in an aquifer system.</title>
        <authorList>
            <person name="Anantharaman K."/>
            <person name="Brown C.T."/>
            <person name="Hug L.A."/>
            <person name="Sharon I."/>
            <person name="Castelle C.J."/>
            <person name="Probst A.J."/>
            <person name="Thomas B.C."/>
            <person name="Singh A."/>
            <person name="Wilkins M.J."/>
            <person name="Karaoz U."/>
            <person name="Brodie E.L."/>
            <person name="Williams K.H."/>
            <person name="Hubbard S.S."/>
            <person name="Banfield J.F."/>
        </authorList>
    </citation>
    <scope>NUCLEOTIDE SEQUENCE [LARGE SCALE GENOMIC DNA]</scope>
</reference>
<keyword evidence="1" id="KW-0812">Transmembrane</keyword>
<sequence length="95" mass="11011">MFKVNIAISYSGFTLQDFRNLVYSCVVILCISSKDPGTLALGVILIMAYPILWLNDRLKKRQGLDIETDFPTFRKWSGILNKFNLRLKKIIFRLP</sequence>
<proteinExistence type="predicted"/>